<reference evidence="3 4" key="1">
    <citation type="submission" date="2020-06" db="EMBL/GenBank/DDBJ databases">
        <authorList>
            <person name="Li R."/>
            <person name="Bekaert M."/>
        </authorList>
    </citation>
    <scope>NUCLEOTIDE SEQUENCE [LARGE SCALE GENOMIC DNA]</scope>
    <source>
        <strain evidence="4">wild</strain>
    </source>
</reference>
<name>A0A6J8CQZ8_MYTCO</name>
<accession>A0A6J8CQZ8</accession>
<keyword evidence="4" id="KW-1185">Reference proteome</keyword>
<evidence type="ECO:0000313" key="4">
    <source>
        <dbReference type="Proteomes" id="UP000507470"/>
    </source>
</evidence>
<dbReference type="Gene3D" id="3.10.100.10">
    <property type="entry name" value="Mannose-Binding Protein A, subunit A"/>
    <property type="match status" value="1"/>
</dbReference>
<protein>
    <recommendedName>
        <fullName evidence="2">C-type lectin domain-containing protein</fullName>
    </recommendedName>
</protein>
<dbReference type="EMBL" id="CACVKT020005753">
    <property type="protein sequence ID" value="CAC5397707.1"/>
    <property type="molecule type" value="Genomic_DNA"/>
</dbReference>
<evidence type="ECO:0000313" key="3">
    <source>
        <dbReference type="EMBL" id="CAC5397707.1"/>
    </source>
</evidence>
<dbReference type="SUPFAM" id="SSF56436">
    <property type="entry name" value="C-type lectin-like"/>
    <property type="match status" value="1"/>
</dbReference>
<dbReference type="InterPro" id="IPR016187">
    <property type="entry name" value="CTDL_fold"/>
</dbReference>
<dbReference type="OrthoDB" id="6136486at2759"/>
<evidence type="ECO:0000259" key="2">
    <source>
        <dbReference type="PROSITE" id="PS50041"/>
    </source>
</evidence>
<dbReference type="Pfam" id="PF00059">
    <property type="entry name" value="Lectin_C"/>
    <property type="match status" value="1"/>
</dbReference>
<sequence length="205" mass="23408">MKLITLISLTAETTTVNFEDGSSIVNRNTLIEYSNNLNPADINITIVVDAVQKEINEHLKQKQSAKCEEILLYMRVKVFLKNANNKRCLHSSTWIGRENHCVTIGGNLAEVKGTPEHEYILNLLSGTSSLYVWIGGRHHIDSGKWIWNTTSEEILVPHKEWPWEKLRPDNHGGNQHCLTYCHFPGLGYLWDDRECTSTNSFICDL</sequence>
<dbReference type="InterPro" id="IPR001304">
    <property type="entry name" value="C-type_lectin-like"/>
</dbReference>
<gene>
    <name evidence="3" type="ORF">MCOR_32126</name>
</gene>
<keyword evidence="1" id="KW-1015">Disulfide bond</keyword>
<evidence type="ECO:0000256" key="1">
    <source>
        <dbReference type="ARBA" id="ARBA00023157"/>
    </source>
</evidence>
<dbReference type="InterPro" id="IPR018378">
    <property type="entry name" value="C-type_lectin_CS"/>
</dbReference>
<feature type="domain" description="C-type lectin" evidence="2">
    <location>
        <begin position="84"/>
        <end position="204"/>
    </location>
</feature>
<dbReference type="InterPro" id="IPR016186">
    <property type="entry name" value="C-type_lectin-like/link_sf"/>
</dbReference>
<dbReference type="PROSITE" id="PS00615">
    <property type="entry name" value="C_TYPE_LECTIN_1"/>
    <property type="match status" value="1"/>
</dbReference>
<dbReference type="PROSITE" id="PS50041">
    <property type="entry name" value="C_TYPE_LECTIN_2"/>
    <property type="match status" value="1"/>
</dbReference>
<proteinExistence type="predicted"/>
<dbReference type="AlphaFoldDB" id="A0A6J8CQZ8"/>
<dbReference type="CDD" id="cd00037">
    <property type="entry name" value="CLECT"/>
    <property type="match status" value="1"/>
</dbReference>
<dbReference type="SMART" id="SM00034">
    <property type="entry name" value="CLECT"/>
    <property type="match status" value="1"/>
</dbReference>
<organism evidence="3 4">
    <name type="scientific">Mytilus coruscus</name>
    <name type="common">Sea mussel</name>
    <dbReference type="NCBI Taxonomy" id="42192"/>
    <lineage>
        <taxon>Eukaryota</taxon>
        <taxon>Metazoa</taxon>
        <taxon>Spiralia</taxon>
        <taxon>Lophotrochozoa</taxon>
        <taxon>Mollusca</taxon>
        <taxon>Bivalvia</taxon>
        <taxon>Autobranchia</taxon>
        <taxon>Pteriomorphia</taxon>
        <taxon>Mytilida</taxon>
        <taxon>Mytiloidea</taxon>
        <taxon>Mytilidae</taxon>
        <taxon>Mytilinae</taxon>
        <taxon>Mytilus</taxon>
    </lineage>
</organism>
<dbReference type="Proteomes" id="UP000507470">
    <property type="component" value="Unassembled WGS sequence"/>
</dbReference>